<reference evidence="2 3" key="1">
    <citation type="submission" date="2015-01" db="EMBL/GenBank/DDBJ databases">
        <title>Draft genome sequence of Leucobacter komagatae strain VKM ST2845.</title>
        <authorList>
            <person name="Karlyshev A.V."/>
            <person name="Kudryashova E.B."/>
        </authorList>
    </citation>
    <scope>NUCLEOTIDE SEQUENCE [LARGE SCALE GENOMIC DNA]</scope>
    <source>
        <strain evidence="2 3">VKM ST2845</strain>
    </source>
</reference>
<dbReference type="InterPro" id="IPR004360">
    <property type="entry name" value="Glyas_Fos-R_dOase_dom"/>
</dbReference>
<dbReference type="RefSeq" id="WP_042543643.1">
    <property type="nucleotide sequence ID" value="NZ_JXSQ01000006.1"/>
</dbReference>
<dbReference type="PANTHER" id="PTHR36437">
    <property type="entry name" value="GLYOXALASE/BLEOMYCIN RESISTANCE PROTEIN/DIOXYGENASE"/>
    <property type="match status" value="1"/>
</dbReference>
<dbReference type="SUPFAM" id="SSF54593">
    <property type="entry name" value="Glyoxalase/Bleomycin resistance protein/Dihydroxybiphenyl dioxygenase"/>
    <property type="match status" value="1"/>
</dbReference>
<organism evidence="2 3">
    <name type="scientific">Leucobacter komagatae</name>
    <dbReference type="NCBI Taxonomy" id="55969"/>
    <lineage>
        <taxon>Bacteria</taxon>
        <taxon>Bacillati</taxon>
        <taxon>Actinomycetota</taxon>
        <taxon>Actinomycetes</taxon>
        <taxon>Micrococcales</taxon>
        <taxon>Microbacteriaceae</taxon>
        <taxon>Leucobacter</taxon>
    </lineage>
</organism>
<evidence type="ECO:0000313" key="3">
    <source>
        <dbReference type="Proteomes" id="UP000032120"/>
    </source>
</evidence>
<dbReference type="InterPro" id="IPR037523">
    <property type="entry name" value="VOC_core"/>
</dbReference>
<gene>
    <name evidence="2" type="ORF">SD72_06630</name>
</gene>
<comment type="caution">
    <text evidence="2">The sequence shown here is derived from an EMBL/GenBank/DDBJ whole genome shotgun (WGS) entry which is preliminary data.</text>
</comment>
<dbReference type="Gene3D" id="3.10.180.10">
    <property type="entry name" value="2,3-Dihydroxybiphenyl 1,2-Dioxygenase, domain 1"/>
    <property type="match status" value="1"/>
</dbReference>
<dbReference type="OrthoDB" id="485032at2"/>
<feature type="domain" description="VOC" evidence="1">
    <location>
        <begin position="3"/>
        <end position="119"/>
    </location>
</feature>
<dbReference type="AlphaFoldDB" id="A0A0D0ITJ9"/>
<keyword evidence="3" id="KW-1185">Reference proteome</keyword>
<name>A0A0D0ITJ9_9MICO</name>
<evidence type="ECO:0000313" key="2">
    <source>
        <dbReference type="EMBL" id="KIP52863.1"/>
    </source>
</evidence>
<dbReference type="PANTHER" id="PTHR36437:SF2">
    <property type="entry name" value="GLYOXALASE_BLEOMYCIN RESISTANCE PROTEIN_DIOXYGENASE"/>
    <property type="match status" value="1"/>
</dbReference>
<evidence type="ECO:0000259" key="1">
    <source>
        <dbReference type="PROSITE" id="PS51819"/>
    </source>
</evidence>
<dbReference type="EMBL" id="JXSQ01000006">
    <property type="protein sequence ID" value="KIP52863.1"/>
    <property type="molecule type" value="Genomic_DNA"/>
</dbReference>
<accession>A0A0D0ITJ9</accession>
<sequence length="129" mass="13824">MLTVVQVVHVPVSDQDRAKDFYVDRLGLVVVADLDMGPHGRWLQVAPEGAATSLALIPDEGSSPPAPATVVFESTDIEADAQLFRTRGVDLPNAIEEMPWATTLRFEDPDGNQLALQSQMVPGNEGAAT</sequence>
<dbReference type="Pfam" id="PF00903">
    <property type="entry name" value="Glyoxalase"/>
    <property type="match status" value="1"/>
</dbReference>
<protein>
    <recommendedName>
        <fullName evidence="1">VOC domain-containing protein</fullName>
    </recommendedName>
</protein>
<proteinExistence type="predicted"/>
<dbReference type="PROSITE" id="PS51819">
    <property type="entry name" value="VOC"/>
    <property type="match status" value="1"/>
</dbReference>
<dbReference type="Proteomes" id="UP000032120">
    <property type="component" value="Unassembled WGS sequence"/>
</dbReference>
<dbReference type="InterPro" id="IPR029068">
    <property type="entry name" value="Glyas_Bleomycin-R_OHBP_Dase"/>
</dbReference>